<dbReference type="AlphaFoldDB" id="B8D1Z4"/>
<organism evidence="2 3">
    <name type="scientific">Halothermothrix orenii (strain H 168 / OCM 544 / DSM 9562)</name>
    <dbReference type="NCBI Taxonomy" id="373903"/>
    <lineage>
        <taxon>Bacteria</taxon>
        <taxon>Bacillati</taxon>
        <taxon>Bacillota</taxon>
        <taxon>Clostridia</taxon>
        <taxon>Halanaerobiales</taxon>
        <taxon>Halothermotrichaceae</taxon>
        <taxon>Halothermothrix</taxon>
    </lineage>
</organism>
<evidence type="ECO:0000256" key="1">
    <source>
        <dbReference type="PIRSR" id="PIRSR605502-1"/>
    </source>
</evidence>
<proteinExistence type="predicted"/>
<feature type="binding site" evidence="1">
    <location>
        <position position="289"/>
    </location>
    <ligand>
        <name>Mg(2+)</name>
        <dbReference type="ChEBI" id="CHEBI:18420"/>
        <label>1</label>
    </ligand>
</feature>
<dbReference type="InterPro" id="IPR036705">
    <property type="entry name" value="Ribosyl_crysJ1_sf"/>
</dbReference>
<dbReference type="STRING" id="373903.Hore_04630"/>
<dbReference type="Gene3D" id="1.10.4080.10">
    <property type="entry name" value="ADP-ribosylation/Crystallin J1"/>
    <property type="match status" value="1"/>
</dbReference>
<dbReference type="InterPro" id="IPR005502">
    <property type="entry name" value="Ribosyl_crysJ1"/>
</dbReference>
<gene>
    <name evidence="2" type="ordered locus">Hore_04630</name>
</gene>
<sequence>MKLIEKNAKGIMMGLAIGDAVGWPAMFQRSHLLPGWTRRLRREIEDEAEKYNIIRPSVPFSLNRPPQKFEISPGDDTEWVSFTAKMIIESEGKCDRGFVINKWKNLMENKDMVKGSMSVMGALTNIERGKYPPVSGHDNPHFFDDAACVRSIPFGIAFAGKPELAAEKTVVDAEVTNSEDGLWAARAMAAATAVVAAGGSCDEVLNEALSLLPRKSWIRRKVTEALSLVRRRSIFAAIPLLADRVTGSIYSYGTAAPETLALTLAIYSKSKEDYIKGIMAANCIARTADSVPALVGALSTGLAGGENIPDSWLNSINKLRGICIPSLKDTDYIEIINDLIEIVKSMD</sequence>
<feature type="binding site" evidence="1">
    <location>
        <position position="72"/>
    </location>
    <ligand>
        <name>Mg(2+)</name>
        <dbReference type="ChEBI" id="CHEBI:18420"/>
        <label>1</label>
    </ligand>
</feature>
<reference evidence="2 3" key="1">
    <citation type="journal article" date="2009" name="PLoS ONE">
        <title>Genome analysis of the anaerobic thermohalophilic bacterium Halothermothrix orenii.</title>
        <authorList>
            <person name="Mavromatis K."/>
            <person name="Ivanova N."/>
            <person name="Anderson I."/>
            <person name="Lykidis A."/>
            <person name="Hooper S.D."/>
            <person name="Sun H."/>
            <person name="Kunin V."/>
            <person name="Lapidus A."/>
            <person name="Hugenholtz P."/>
            <person name="Patel B."/>
            <person name="Kyrpides N.C."/>
        </authorList>
    </citation>
    <scope>NUCLEOTIDE SEQUENCE [LARGE SCALE GENOMIC DNA]</scope>
    <source>
        <strain evidence="3">H 168 / OCM 544 / DSM 9562</strain>
    </source>
</reference>
<feature type="binding site" evidence="1">
    <location>
        <position position="75"/>
    </location>
    <ligand>
        <name>Mg(2+)</name>
        <dbReference type="ChEBI" id="CHEBI:18420"/>
        <label>1</label>
    </ligand>
</feature>
<accession>B8D1Z4</accession>
<dbReference type="KEGG" id="hor:Hore_04630"/>
<feature type="binding site" evidence="1">
    <location>
        <position position="290"/>
    </location>
    <ligand>
        <name>Mg(2+)</name>
        <dbReference type="ChEBI" id="CHEBI:18420"/>
        <label>1</label>
    </ligand>
</feature>
<dbReference type="GO" id="GO:0046872">
    <property type="term" value="F:metal ion binding"/>
    <property type="evidence" value="ECO:0007669"/>
    <property type="project" value="UniProtKB-KW"/>
</dbReference>
<dbReference type="HOGENOM" id="CLU_024566_2_1_9"/>
<dbReference type="EMBL" id="CP001098">
    <property type="protein sequence ID" value="ACL69221.1"/>
    <property type="molecule type" value="Genomic_DNA"/>
</dbReference>
<keyword evidence="3" id="KW-1185">Reference proteome</keyword>
<dbReference type="Proteomes" id="UP000000719">
    <property type="component" value="Chromosome"/>
</dbReference>
<evidence type="ECO:0000313" key="2">
    <source>
        <dbReference type="EMBL" id="ACL69221.1"/>
    </source>
</evidence>
<dbReference type="Pfam" id="PF03747">
    <property type="entry name" value="ADP_ribosyl_GH"/>
    <property type="match status" value="1"/>
</dbReference>
<dbReference type="SUPFAM" id="SSF101478">
    <property type="entry name" value="ADP-ribosylglycohydrolase"/>
    <property type="match status" value="1"/>
</dbReference>
<dbReference type="RefSeq" id="WP_012635409.1">
    <property type="nucleotide sequence ID" value="NC_011899.1"/>
</dbReference>
<name>B8D1Z4_HALOH</name>
<keyword evidence="1" id="KW-0479">Metal-binding</keyword>
<dbReference type="eggNOG" id="COG1397">
    <property type="taxonomic scope" value="Bacteria"/>
</dbReference>
<comment type="cofactor">
    <cofactor evidence="1">
        <name>Mg(2+)</name>
        <dbReference type="ChEBI" id="CHEBI:18420"/>
    </cofactor>
    <text evidence="1">Binds 2 magnesium ions per subunit.</text>
</comment>
<keyword evidence="1" id="KW-0460">Magnesium</keyword>
<protein>
    <submittedName>
        <fullName evidence="2">ADP-ribosylation/Crystallin J1</fullName>
    </submittedName>
</protein>
<evidence type="ECO:0000313" key="3">
    <source>
        <dbReference type="Proteomes" id="UP000000719"/>
    </source>
</evidence>
<feature type="binding site" evidence="1">
    <location>
        <position position="76"/>
    </location>
    <ligand>
        <name>Mg(2+)</name>
        <dbReference type="ChEBI" id="CHEBI:18420"/>
        <label>1</label>
    </ligand>
</feature>